<evidence type="ECO:0000313" key="1">
    <source>
        <dbReference type="EMBL" id="MBC3448061.1"/>
    </source>
</evidence>
<protein>
    <submittedName>
        <fullName evidence="1">Uncharacterized protein</fullName>
    </submittedName>
</protein>
<reference evidence="1" key="2">
    <citation type="submission" date="2020-07" db="EMBL/GenBank/DDBJ databases">
        <authorList>
            <person name="Lood C."/>
            <person name="Girard L."/>
        </authorList>
    </citation>
    <scope>NUCLEOTIDE SEQUENCE</scope>
    <source>
        <strain evidence="1">BW13M1</strain>
    </source>
</reference>
<dbReference type="AlphaFoldDB" id="A0A923GBB7"/>
<dbReference type="RefSeq" id="WP_186734461.1">
    <property type="nucleotide sequence ID" value="NZ_JABWRJ020000003.1"/>
</dbReference>
<proteinExistence type="predicted"/>
<comment type="caution">
    <text evidence="1">The sequence shown here is derived from an EMBL/GenBank/DDBJ whole genome shotgun (WGS) entry which is preliminary data.</text>
</comment>
<accession>A0A923GBB7</accession>
<sequence>MRSSLRVTPRGELTLTLLAPTAQAAAKGCTVFGQLHSLIGSPGIPLDNSVFTIVWVHGGLSQ</sequence>
<gene>
    <name evidence="1" type="ORF">HU751_19975</name>
</gene>
<organism evidence="1">
    <name type="scientific">Pseudomonas peradeniyensis</name>
    <dbReference type="NCBI Taxonomy" id="2745488"/>
    <lineage>
        <taxon>Bacteria</taxon>
        <taxon>Pseudomonadati</taxon>
        <taxon>Pseudomonadota</taxon>
        <taxon>Gammaproteobacteria</taxon>
        <taxon>Pseudomonadales</taxon>
        <taxon>Pseudomonadaceae</taxon>
        <taxon>Pseudomonas</taxon>
    </lineage>
</organism>
<reference evidence="1" key="1">
    <citation type="journal article" date="2020" name="Microorganisms">
        <title>Reliable Identification of Environmental Pseudomonas Isolates Using the rpoD Gene.</title>
        <authorList>
            <consortium name="The Broad Institute Genome Sequencing Platform"/>
            <person name="Girard L."/>
            <person name="Lood C."/>
            <person name="Rokni-Zadeh H."/>
            <person name="van Noort V."/>
            <person name="Lavigne R."/>
            <person name="De Mot R."/>
        </authorList>
    </citation>
    <scope>NUCLEOTIDE SEQUENCE</scope>
    <source>
        <strain evidence="1">BW13M1</strain>
    </source>
</reference>
<name>A0A923GBB7_9PSED</name>
<dbReference type="EMBL" id="JABWRJ010000031">
    <property type="protein sequence ID" value="MBC3448061.1"/>
    <property type="molecule type" value="Genomic_DNA"/>
</dbReference>